<reference evidence="1" key="1">
    <citation type="journal article" date="2013" name="Nature">
        <title>The genomes of four tapeworm species reveal adaptations to parasitism.</title>
        <authorList>
            <person name="Tsai I.J."/>
            <person name="Zarowiecki M."/>
            <person name="Holroyd N."/>
            <person name="Garciarrubio A."/>
            <person name="Sanchez-Flores A."/>
            <person name="Brooks K.L."/>
            <person name="Tracey A."/>
            <person name="Bobes R.J."/>
            <person name="Fragoso G."/>
            <person name="Sciutto E."/>
            <person name="Aslett M."/>
            <person name="Beasley H."/>
            <person name="Bennett H.M."/>
            <person name="Cai J."/>
            <person name="Camicia F."/>
            <person name="Clark R."/>
            <person name="Cucher M."/>
            <person name="De Silva N."/>
            <person name="Day T.A."/>
            <person name="Deplazes P."/>
            <person name="Estrada K."/>
            <person name="Fernandez C."/>
            <person name="Holland P.W."/>
            <person name="Hou J."/>
            <person name="Hu S."/>
            <person name="Huckvale T."/>
            <person name="Hung S.S."/>
            <person name="Kamenetzky L."/>
            <person name="Keane J.A."/>
            <person name="Kiss F."/>
            <person name="Koziol U."/>
            <person name="Lambert O."/>
            <person name="Liu K."/>
            <person name="Luo X."/>
            <person name="Luo Y."/>
            <person name="Macchiaroli N."/>
            <person name="Nichol S."/>
            <person name="Paps J."/>
            <person name="Parkinson J."/>
            <person name="Pouchkina-Stantcheva N."/>
            <person name="Riddiford N."/>
            <person name="Rosenzvit M."/>
            <person name="Salinas G."/>
            <person name="Wasmuth J.D."/>
            <person name="Zamanian M."/>
            <person name="Zheng Y."/>
            <person name="Cai X."/>
            <person name="Soberon X."/>
            <person name="Olson P.D."/>
            <person name="Laclette J.P."/>
            <person name="Brehm K."/>
            <person name="Berriman M."/>
            <person name="Garciarrubio A."/>
            <person name="Bobes R.J."/>
            <person name="Fragoso G."/>
            <person name="Sanchez-Flores A."/>
            <person name="Estrada K."/>
            <person name="Cevallos M.A."/>
            <person name="Morett E."/>
            <person name="Gonzalez V."/>
            <person name="Portillo T."/>
            <person name="Ochoa-Leyva A."/>
            <person name="Jose M.V."/>
            <person name="Sciutto E."/>
            <person name="Landa A."/>
            <person name="Jimenez L."/>
            <person name="Valdes V."/>
            <person name="Carrero J.C."/>
            <person name="Larralde C."/>
            <person name="Morales-Montor J."/>
            <person name="Limon-Lason J."/>
            <person name="Soberon X."/>
            <person name="Laclette J.P."/>
        </authorList>
    </citation>
    <scope>NUCLEOTIDE SEQUENCE [LARGE SCALE GENOMIC DNA]</scope>
</reference>
<proteinExistence type="predicted"/>
<sequence length="138" mass="15225">MPISCRASIFIAASSVAPGNGDSNGYDGEGEREEKWEEECPIKCAKQWEQLSELYELNSYFTSPPSEGFNHRHCSTWSEATTRQEAGLVTLIGNSRLLAVYQCSGVSDQFLHPINATHYTYCAAVHKSSTSTSPRLSL</sequence>
<dbReference type="AlphaFoldDB" id="A0A068Y011"/>
<dbReference type="Proteomes" id="UP000017246">
    <property type="component" value="Unassembled WGS sequence"/>
</dbReference>
<protein>
    <submittedName>
        <fullName evidence="1">Uncharacterized protein</fullName>
    </submittedName>
</protein>
<evidence type="ECO:0000313" key="1">
    <source>
        <dbReference type="EMBL" id="CDS35433.1"/>
    </source>
</evidence>
<keyword evidence="2" id="KW-1185">Reference proteome</keyword>
<accession>A0A068Y011</accession>
<evidence type="ECO:0000313" key="2">
    <source>
        <dbReference type="Proteomes" id="UP000017246"/>
    </source>
</evidence>
<reference evidence="1" key="2">
    <citation type="submission" date="2015-11" db="EMBL/GenBank/DDBJ databases">
        <authorList>
            <person name="Zhang Y."/>
            <person name="Guo Z."/>
        </authorList>
    </citation>
    <scope>NUCLEOTIDE SEQUENCE</scope>
</reference>
<dbReference type="EMBL" id="LN901981">
    <property type="protein sequence ID" value="CDS35433.1"/>
    <property type="molecule type" value="Genomic_DNA"/>
</dbReference>
<name>A0A068Y011_ECHMU</name>
<organism evidence="1 2">
    <name type="scientific">Echinococcus multilocularis</name>
    <name type="common">Fox tapeworm</name>
    <dbReference type="NCBI Taxonomy" id="6211"/>
    <lineage>
        <taxon>Eukaryota</taxon>
        <taxon>Metazoa</taxon>
        <taxon>Spiralia</taxon>
        <taxon>Lophotrochozoa</taxon>
        <taxon>Platyhelminthes</taxon>
        <taxon>Cestoda</taxon>
        <taxon>Eucestoda</taxon>
        <taxon>Cyclophyllidea</taxon>
        <taxon>Taeniidae</taxon>
        <taxon>Echinococcus</taxon>
    </lineage>
</organism>
<gene>
    <name evidence="1" type="ORF">EmuJ_000285000</name>
</gene>